<reference evidence="5 6" key="1">
    <citation type="submission" date="2020-04" db="EMBL/GenBank/DDBJ databases">
        <title>Plant Genome Project.</title>
        <authorList>
            <person name="Zhang R.-G."/>
        </authorList>
    </citation>
    <scope>NUCLEOTIDE SEQUENCE [LARGE SCALE GENOMIC DNA]</scope>
    <source>
        <strain evidence="5">YNK0</strain>
        <tissue evidence="5">Leaf</tissue>
    </source>
</reference>
<feature type="domain" description="Interferon-related developmental regulator N-terminal" evidence="4">
    <location>
        <begin position="23"/>
        <end position="88"/>
    </location>
</feature>
<name>A0A834YAU3_TETSI</name>
<evidence type="ECO:0000259" key="4">
    <source>
        <dbReference type="Pfam" id="PF05004"/>
    </source>
</evidence>
<dbReference type="InterPro" id="IPR039777">
    <property type="entry name" value="IFRD"/>
</dbReference>
<comment type="similarity">
    <text evidence="1">Belongs to the IFRD family.</text>
</comment>
<dbReference type="PANTHER" id="PTHR12354:SF1">
    <property type="entry name" value="INTERFERON-RELATED DEVELOPMENTAL REGULATOR 1"/>
    <property type="match status" value="1"/>
</dbReference>
<dbReference type="Pfam" id="PF04836">
    <property type="entry name" value="IFRD_C"/>
    <property type="match status" value="1"/>
</dbReference>
<dbReference type="Proteomes" id="UP000655225">
    <property type="component" value="Unassembled WGS sequence"/>
</dbReference>
<dbReference type="SUPFAM" id="SSF48371">
    <property type="entry name" value="ARM repeat"/>
    <property type="match status" value="1"/>
</dbReference>
<gene>
    <name evidence="5" type="ORF">HHK36_031022</name>
</gene>
<accession>A0A834YAU3</accession>
<evidence type="ECO:0000259" key="3">
    <source>
        <dbReference type="Pfam" id="PF04836"/>
    </source>
</evidence>
<dbReference type="InterPro" id="IPR006921">
    <property type="entry name" value="Interferon-rel_develop_reg_C"/>
</dbReference>
<organism evidence="5 6">
    <name type="scientific">Tetracentron sinense</name>
    <name type="common">Spur-leaf</name>
    <dbReference type="NCBI Taxonomy" id="13715"/>
    <lineage>
        <taxon>Eukaryota</taxon>
        <taxon>Viridiplantae</taxon>
        <taxon>Streptophyta</taxon>
        <taxon>Embryophyta</taxon>
        <taxon>Tracheophyta</taxon>
        <taxon>Spermatophyta</taxon>
        <taxon>Magnoliopsida</taxon>
        <taxon>Trochodendrales</taxon>
        <taxon>Trochodendraceae</taxon>
        <taxon>Tetracentron</taxon>
    </lineage>
</organism>
<dbReference type="InterPro" id="IPR016024">
    <property type="entry name" value="ARM-type_fold"/>
</dbReference>
<comment type="caution">
    <text evidence="5">The sequence shown here is derived from an EMBL/GenBank/DDBJ whole genome shotgun (WGS) entry which is preliminary data.</text>
</comment>
<evidence type="ECO:0008006" key="7">
    <source>
        <dbReference type="Google" id="ProtNLM"/>
    </source>
</evidence>
<evidence type="ECO:0000256" key="2">
    <source>
        <dbReference type="SAM" id="MobiDB-lite"/>
    </source>
</evidence>
<feature type="domain" description="Interferon-related developmental regulator C-terminal" evidence="3">
    <location>
        <begin position="382"/>
        <end position="434"/>
    </location>
</feature>
<feature type="compositionally biased region" description="Basic residues" evidence="2">
    <location>
        <begin position="1"/>
        <end position="10"/>
    </location>
</feature>
<dbReference type="OrthoDB" id="686784at2759"/>
<evidence type="ECO:0000256" key="1">
    <source>
        <dbReference type="ARBA" id="ARBA00008828"/>
    </source>
</evidence>
<proteinExistence type="inferred from homology"/>
<dbReference type="PANTHER" id="PTHR12354">
    <property type="entry name" value="INTERFERON-RELATED DEVELOPMENTAL REGULATOR"/>
    <property type="match status" value="1"/>
</dbReference>
<dbReference type="OMA" id="EMHLHKF"/>
<feature type="domain" description="Interferon-related developmental regulator N-terminal" evidence="4">
    <location>
        <begin position="119"/>
        <end position="363"/>
    </location>
</feature>
<protein>
    <recommendedName>
        <fullName evidence="7">Interferon-related developmental regulator 1</fullName>
    </recommendedName>
</protein>
<dbReference type="AlphaFoldDB" id="A0A834YAU3"/>
<evidence type="ECO:0000313" key="5">
    <source>
        <dbReference type="EMBL" id="KAF8377639.1"/>
    </source>
</evidence>
<dbReference type="EMBL" id="JABCRI010000024">
    <property type="protein sequence ID" value="KAF8377639.1"/>
    <property type="molecule type" value="Genomic_DNA"/>
</dbReference>
<sequence>MGKRSNKRRSASLFDSDDDSLSSSSTAMSDLMLVPETEDVQHSTSTPLDQNLDALFEKRGSTREKGLSSIVEAFTNNMQHSFVEKKYLWLYLTNEQRGAIAEDGLAELASHISVVESCSFVTLLHQCLNSIKRGSSKEISLASHAIGLLAVTVGCRDHAREILEESAPSLVQALKFGSETSKISSILDCLAIINFVGGNDPEDTETAMQIIWQFIYPKSGSNVIASKPSAAVITAAISAWSFLLTTMDGWRLNSKKWQESISYFSSLLDKDDRSVRIAVGEVLALIFEVGSLEKFSGEAKGSSDSSVHEGTNSREEYVHIQGLKGKILGQVRNLSAEAGGKGSAKKDLNSQRNLFRDVLEFLELNFLKRFLGGGFIKHMLENEFLHDVFMFTPNRKNLSGNEQDISSSEKRMYKSPNSFLNKARTQLLNKQRTLAQGKNNGHYAMGVGSDEA</sequence>
<dbReference type="Pfam" id="PF05004">
    <property type="entry name" value="IFRD"/>
    <property type="match status" value="2"/>
</dbReference>
<feature type="region of interest" description="Disordered" evidence="2">
    <location>
        <begin position="1"/>
        <end position="26"/>
    </location>
</feature>
<dbReference type="InterPro" id="IPR007701">
    <property type="entry name" value="Interferon-rel_develop_reg_N"/>
</dbReference>
<evidence type="ECO:0000313" key="6">
    <source>
        <dbReference type="Proteomes" id="UP000655225"/>
    </source>
</evidence>
<keyword evidence="6" id="KW-1185">Reference proteome</keyword>